<evidence type="ECO:0000313" key="3">
    <source>
        <dbReference type="Proteomes" id="UP000658320"/>
    </source>
</evidence>
<sequence>MTSVSSESGPNGLGGSPACEDMDAVPWADGSLGWVWAAFPALARIPVGRRPCRRGRQRSCFVPHADSTDRPIGGDVEDLPRQWAPFEPEGVTHRQAQEAPHSVSDPPMHR</sequence>
<feature type="region of interest" description="Disordered" evidence="1">
    <location>
        <begin position="87"/>
        <end position="110"/>
    </location>
</feature>
<feature type="region of interest" description="Disordered" evidence="1">
    <location>
        <begin position="63"/>
        <end position="82"/>
    </location>
</feature>
<keyword evidence="3" id="KW-1185">Reference proteome</keyword>
<name>A0A918FFM3_9ACTN</name>
<dbReference type="Proteomes" id="UP000658320">
    <property type="component" value="Unassembled WGS sequence"/>
</dbReference>
<dbReference type="EMBL" id="BMSX01000015">
    <property type="protein sequence ID" value="GGR35021.1"/>
    <property type="molecule type" value="Genomic_DNA"/>
</dbReference>
<reference evidence="2" key="1">
    <citation type="journal article" date="2014" name="Int. J. Syst. Evol. Microbiol.">
        <title>Complete genome sequence of Corynebacterium casei LMG S-19264T (=DSM 44701T), isolated from a smear-ripened cheese.</title>
        <authorList>
            <consortium name="US DOE Joint Genome Institute (JGI-PGF)"/>
            <person name="Walter F."/>
            <person name="Albersmeier A."/>
            <person name="Kalinowski J."/>
            <person name="Ruckert C."/>
        </authorList>
    </citation>
    <scope>NUCLEOTIDE SEQUENCE</scope>
    <source>
        <strain evidence="2">JCM 4346</strain>
    </source>
</reference>
<dbReference type="AlphaFoldDB" id="A0A918FFM3"/>
<gene>
    <name evidence="2" type="ORF">GCM10010251_59070</name>
</gene>
<organism evidence="2 3">
    <name type="scientific">Streptomyces aurantiogriseus</name>
    <dbReference type="NCBI Taxonomy" id="66870"/>
    <lineage>
        <taxon>Bacteria</taxon>
        <taxon>Bacillati</taxon>
        <taxon>Actinomycetota</taxon>
        <taxon>Actinomycetes</taxon>
        <taxon>Kitasatosporales</taxon>
        <taxon>Streptomycetaceae</taxon>
        <taxon>Streptomyces</taxon>
    </lineage>
</organism>
<accession>A0A918FFM3</accession>
<protein>
    <submittedName>
        <fullName evidence="2">Uncharacterized protein</fullName>
    </submittedName>
</protein>
<proteinExistence type="predicted"/>
<comment type="caution">
    <text evidence="2">The sequence shown here is derived from an EMBL/GenBank/DDBJ whole genome shotgun (WGS) entry which is preliminary data.</text>
</comment>
<evidence type="ECO:0000313" key="2">
    <source>
        <dbReference type="EMBL" id="GGR35021.1"/>
    </source>
</evidence>
<evidence type="ECO:0000256" key="1">
    <source>
        <dbReference type="SAM" id="MobiDB-lite"/>
    </source>
</evidence>
<reference evidence="2" key="2">
    <citation type="submission" date="2020-09" db="EMBL/GenBank/DDBJ databases">
        <authorList>
            <person name="Sun Q."/>
            <person name="Ohkuma M."/>
        </authorList>
    </citation>
    <scope>NUCLEOTIDE SEQUENCE</scope>
    <source>
        <strain evidence="2">JCM 4346</strain>
    </source>
</reference>